<proteinExistence type="predicted"/>
<keyword evidence="2" id="KW-1185">Reference proteome</keyword>
<comment type="caution">
    <text evidence="1">The sequence shown here is derived from an EMBL/GenBank/DDBJ whole genome shotgun (WGS) entry which is preliminary data.</text>
</comment>
<dbReference type="Proteomes" id="UP001054837">
    <property type="component" value="Unassembled WGS sequence"/>
</dbReference>
<accession>A0AAV4T555</accession>
<reference evidence="1 2" key="1">
    <citation type="submission" date="2021-06" db="EMBL/GenBank/DDBJ databases">
        <title>Caerostris darwini draft genome.</title>
        <authorList>
            <person name="Kono N."/>
            <person name="Arakawa K."/>
        </authorList>
    </citation>
    <scope>NUCLEOTIDE SEQUENCE [LARGE SCALE GENOMIC DNA]</scope>
</reference>
<dbReference type="EMBL" id="BPLQ01008927">
    <property type="protein sequence ID" value="GIY40406.1"/>
    <property type="molecule type" value="Genomic_DNA"/>
</dbReference>
<gene>
    <name evidence="1" type="ORF">CDAR_17611</name>
</gene>
<protein>
    <submittedName>
        <fullName evidence="1">Uncharacterized protein</fullName>
    </submittedName>
</protein>
<evidence type="ECO:0000313" key="2">
    <source>
        <dbReference type="Proteomes" id="UP001054837"/>
    </source>
</evidence>
<sequence length="72" mass="8598">MHALYSRLIAGDSELRLSVALPEPYGHYRRVIGQIEVKRREEDWLEYFRGQNWRVHPDCAWINADINANMRN</sequence>
<organism evidence="1 2">
    <name type="scientific">Caerostris darwini</name>
    <dbReference type="NCBI Taxonomy" id="1538125"/>
    <lineage>
        <taxon>Eukaryota</taxon>
        <taxon>Metazoa</taxon>
        <taxon>Ecdysozoa</taxon>
        <taxon>Arthropoda</taxon>
        <taxon>Chelicerata</taxon>
        <taxon>Arachnida</taxon>
        <taxon>Araneae</taxon>
        <taxon>Araneomorphae</taxon>
        <taxon>Entelegynae</taxon>
        <taxon>Araneoidea</taxon>
        <taxon>Araneidae</taxon>
        <taxon>Caerostris</taxon>
    </lineage>
</organism>
<evidence type="ECO:0000313" key="1">
    <source>
        <dbReference type="EMBL" id="GIY40406.1"/>
    </source>
</evidence>
<dbReference type="AlphaFoldDB" id="A0AAV4T555"/>
<name>A0AAV4T555_9ARAC</name>